<feature type="signal peptide" evidence="1">
    <location>
        <begin position="1"/>
        <end position="23"/>
    </location>
</feature>
<dbReference type="InterPro" id="IPR053369">
    <property type="entry name" value="SrfA-induced_signal"/>
</dbReference>
<dbReference type="AlphaFoldDB" id="A0A1M5WU68"/>
<dbReference type="OrthoDB" id="1676127at2"/>
<dbReference type="Proteomes" id="UP000184447">
    <property type="component" value="Unassembled WGS sequence"/>
</dbReference>
<dbReference type="PANTHER" id="PTHR32256:SF17">
    <property type="entry name" value="EGF-LIKE DOMAIN-CONTAINING PROTEIN"/>
    <property type="match status" value="1"/>
</dbReference>
<evidence type="ECO:0000256" key="1">
    <source>
        <dbReference type="SAM" id="SignalP"/>
    </source>
</evidence>
<dbReference type="SUPFAM" id="SSF69304">
    <property type="entry name" value="Tricorn protease N-terminal domain"/>
    <property type="match status" value="1"/>
</dbReference>
<reference evidence="3 4" key="1">
    <citation type="submission" date="2016-11" db="EMBL/GenBank/DDBJ databases">
        <authorList>
            <person name="Jaros S."/>
            <person name="Januszkiewicz K."/>
            <person name="Wedrychowicz H."/>
        </authorList>
    </citation>
    <scope>NUCLEOTIDE SEQUENCE [LARGE SCALE GENOMIC DNA]</scope>
    <source>
        <strain evidence="3 4">DSM 8605</strain>
    </source>
</reference>
<evidence type="ECO:0000313" key="3">
    <source>
        <dbReference type="EMBL" id="SHH90990.1"/>
    </source>
</evidence>
<evidence type="ECO:0000313" key="4">
    <source>
        <dbReference type="Proteomes" id="UP000184447"/>
    </source>
</evidence>
<feature type="chain" id="PRO_5038573552" description="Prolow-density lipoprotein receptor-related protein 1-like beta-propeller domain-containing protein" evidence="1">
    <location>
        <begin position="24"/>
        <end position="555"/>
    </location>
</feature>
<gene>
    <name evidence="3" type="ORF">SAMN02745207_03126</name>
</gene>
<dbReference type="EMBL" id="FQXM01000020">
    <property type="protein sequence ID" value="SHH90990.1"/>
    <property type="molecule type" value="Genomic_DNA"/>
</dbReference>
<feature type="domain" description="Prolow-density lipoprotein receptor-related protein 1-like beta-propeller" evidence="2">
    <location>
        <begin position="63"/>
        <end position="315"/>
    </location>
</feature>
<dbReference type="InterPro" id="IPR011042">
    <property type="entry name" value="6-blade_b-propeller_TolB-like"/>
</dbReference>
<dbReference type="Pfam" id="PF16472">
    <property type="entry name" value="DUF5050"/>
    <property type="match status" value="1"/>
</dbReference>
<protein>
    <recommendedName>
        <fullName evidence="2">Prolow-density lipoprotein receptor-related protein 1-like beta-propeller domain-containing protein</fullName>
    </recommendedName>
</protein>
<dbReference type="RefSeq" id="WP_073339436.1">
    <property type="nucleotide sequence ID" value="NZ_FQXM01000020.1"/>
</dbReference>
<dbReference type="STRING" id="1121316.SAMN02745207_03126"/>
<sequence length="555" mass="63078">MISKKLIKKFNMVILILFTLALGACNFSKNSNGIIPPERGVEEINDSIVEGQVDENNTYEIGNTSGNLLIAGIIAEKGDWIYYSNVSDNMRLYKKKKDGSEQAILSERTAYFVNVVGQWVYFYAGFGDKETGEPGIYRVKSDGTQEEIIISEGLDENINHLVVIGQYIYYSSMEFDLSDGAVEHRVSEQSGDSLYKIKVDGSSKEKILDKTLGKFLIYGDSVYYSSKESNNYNDLYKKSLAGGAATKIISGITSEFLIEDKYIYFKDSEGFGNLYRKNIDAGEGEKIIEDVAYFNVDNDWIYYTKSKEITTKISDNGDSVTDIMNTGLYRINKNGEESQKVLTESKELMDSDSSSIYITDDSIYCWNANVDTQEEFLSSDMKLFNISKDDNEVKFINKGVFNISLEALEDNIREDVNLLKLSIQEDIIYNNYFIDFDDSLLKDLEPLSICRFFIYSAETNNYKMAVELYAKDKDSEGVLKQQYFNNIANNDNVKNTLNNAETIQIRYSKGNTEATIIFNNSRLLENDEEIPESSQVFILSKDEDGIWKVDFSPKL</sequence>
<dbReference type="PROSITE" id="PS51257">
    <property type="entry name" value="PROKAR_LIPOPROTEIN"/>
    <property type="match status" value="1"/>
</dbReference>
<dbReference type="InterPro" id="IPR032485">
    <property type="entry name" value="LRP1-like_beta_prop"/>
</dbReference>
<proteinExistence type="predicted"/>
<keyword evidence="4" id="KW-1185">Reference proteome</keyword>
<dbReference type="Gene3D" id="2.120.10.30">
    <property type="entry name" value="TolB, C-terminal domain"/>
    <property type="match status" value="1"/>
</dbReference>
<evidence type="ECO:0000259" key="2">
    <source>
        <dbReference type="Pfam" id="PF16472"/>
    </source>
</evidence>
<name>A0A1M5WU68_9CLOT</name>
<organism evidence="3 4">
    <name type="scientific">Clostridium grantii DSM 8605</name>
    <dbReference type="NCBI Taxonomy" id="1121316"/>
    <lineage>
        <taxon>Bacteria</taxon>
        <taxon>Bacillati</taxon>
        <taxon>Bacillota</taxon>
        <taxon>Clostridia</taxon>
        <taxon>Eubacteriales</taxon>
        <taxon>Clostridiaceae</taxon>
        <taxon>Clostridium</taxon>
    </lineage>
</organism>
<dbReference type="PANTHER" id="PTHR32256">
    <property type="match status" value="1"/>
</dbReference>
<accession>A0A1M5WU68</accession>
<keyword evidence="1" id="KW-0732">Signal</keyword>